<gene>
    <name evidence="8" type="ORF">KC01_LOCUS5748</name>
</gene>
<feature type="compositionally biased region" description="Polar residues" evidence="6">
    <location>
        <begin position="1"/>
        <end position="31"/>
    </location>
</feature>
<evidence type="ECO:0000256" key="2">
    <source>
        <dbReference type="ARBA" id="ARBA00009468"/>
    </source>
</evidence>
<sequence length="448" mass="49465">MNWLDQSDTPNTTLETNQNQDRTSPVNTPSDFSVGKVVKMESTTVSRQINILKKKNKENVQPAQVVKSFIKQNASKAAPGPQLSVKPSTSSHPPNTFYSARPPARSVPTTVRPKMATVAQSRRCGTMIVKPKDPVIVKKASKPPVTSTISQYRTHGETAEEKKAKLAEWLAVKGKTLKRPAMSAAPATNGKVSYKSAPPPKSQLSTRSKSAAEVKQASVPPALTADNQETDKRTSLIMNTTLDLLENSVLDQPQDSDSDRVDDIVLNLCDALEALEPPSRSDDQLPQMNECNDEYNECKQEDIKNETADEIVKSEGSSSDEQDVIEESEESDDDYVKENTSPMKEASVVKYSIKTTPFLQSVKKTIEDDVCISTSKKKSNIKDLKFLTPVRRSSRIHRQSSRLPAMLADHDPCVSSLAELVKLDDDANAYIYRKNPALLEDLPDQPRP</sequence>
<dbReference type="Proteomes" id="UP001497482">
    <property type="component" value="Chromosome 11"/>
</dbReference>
<dbReference type="InterPro" id="IPR026165">
    <property type="entry name" value="CKAP2_fam"/>
</dbReference>
<feature type="domain" description="Cytoskeleton-associated protein 2 C-terminal" evidence="7">
    <location>
        <begin position="288"/>
        <end position="438"/>
    </location>
</feature>
<keyword evidence="5" id="KW-0206">Cytoskeleton</keyword>
<feature type="region of interest" description="Disordered" evidence="6">
    <location>
        <begin position="1"/>
        <end position="35"/>
    </location>
</feature>
<protein>
    <recommendedName>
        <fullName evidence="7">Cytoskeleton-associated protein 2 C-terminal domain-containing protein</fullName>
    </recommendedName>
</protein>
<dbReference type="Pfam" id="PF15297">
    <property type="entry name" value="CKAP2_C"/>
    <property type="match status" value="2"/>
</dbReference>
<reference evidence="8 9" key="1">
    <citation type="submission" date="2024-04" db="EMBL/GenBank/DDBJ databases">
        <authorList>
            <person name="Waldvogel A.-M."/>
            <person name="Schoenle A."/>
        </authorList>
    </citation>
    <scope>NUCLEOTIDE SEQUENCE [LARGE SCALE GENOMIC DNA]</scope>
</reference>
<keyword evidence="9" id="KW-1185">Reference proteome</keyword>
<keyword evidence="4" id="KW-0597">Phosphoprotein</keyword>
<comment type="subcellular location">
    <subcellularLocation>
        <location evidence="1">Cytoplasm</location>
        <location evidence="1">Cytoskeleton</location>
    </subcellularLocation>
</comment>
<dbReference type="PANTHER" id="PTHR16076:SF8">
    <property type="entry name" value="CYTOSKELETON-ASSOCIATED PROTEIN 2"/>
    <property type="match status" value="1"/>
</dbReference>
<feature type="region of interest" description="Disordered" evidence="6">
    <location>
        <begin position="308"/>
        <end position="341"/>
    </location>
</feature>
<evidence type="ECO:0000256" key="6">
    <source>
        <dbReference type="SAM" id="MobiDB-lite"/>
    </source>
</evidence>
<feature type="region of interest" description="Disordered" evidence="6">
    <location>
        <begin position="73"/>
        <end position="108"/>
    </location>
</feature>
<feature type="compositionally biased region" description="Acidic residues" evidence="6">
    <location>
        <begin position="318"/>
        <end position="335"/>
    </location>
</feature>
<organism evidence="8 9">
    <name type="scientific">Knipowitschia caucasica</name>
    <name type="common">Caucasian dwarf goby</name>
    <name type="synonym">Pomatoschistus caucasicus</name>
    <dbReference type="NCBI Taxonomy" id="637954"/>
    <lineage>
        <taxon>Eukaryota</taxon>
        <taxon>Metazoa</taxon>
        <taxon>Chordata</taxon>
        <taxon>Craniata</taxon>
        <taxon>Vertebrata</taxon>
        <taxon>Euteleostomi</taxon>
        <taxon>Actinopterygii</taxon>
        <taxon>Neopterygii</taxon>
        <taxon>Teleostei</taxon>
        <taxon>Neoteleostei</taxon>
        <taxon>Acanthomorphata</taxon>
        <taxon>Gobiaria</taxon>
        <taxon>Gobiiformes</taxon>
        <taxon>Gobioidei</taxon>
        <taxon>Gobiidae</taxon>
        <taxon>Gobiinae</taxon>
        <taxon>Knipowitschia</taxon>
    </lineage>
</organism>
<accession>A0AAV2J8Y8</accession>
<name>A0AAV2J8Y8_KNICA</name>
<feature type="region of interest" description="Disordered" evidence="6">
    <location>
        <begin position="178"/>
        <end position="232"/>
    </location>
</feature>
<proteinExistence type="inferred from homology"/>
<evidence type="ECO:0000313" key="8">
    <source>
        <dbReference type="EMBL" id="CAL1573947.1"/>
    </source>
</evidence>
<feature type="domain" description="Cytoskeleton-associated protein 2 C-terminal" evidence="7">
    <location>
        <begin position="145"/>
        <end position="185"/>
    </location>
</feature>
<evidence type="ECO:0000313" key="9">
    <source>
        <dbReference type="Proteomes" id="UP001497482"/>
    </source>
</evidence>
<evidence type="ECO:0000256" key="3">
    <source>
        <dbReference type="ARBA" id="ARBA00022490"/>
    </source>
</evidence>
<dbReference type="GO" id="GO:0015630">
    <property type="term" value="C:microtubule cytoskeleton"/>
    <property type="evidence" value="ECO:0007669"/>
    <property type="project" value="TreeGrafter"/>
</dbReference>
<evidence type="ECO:0000259" key="7">
    <source>
        <dbReference type="Pfam" id="PF15297"/>
    </source>
</evidence>
<comment type="similarity">
    <text evidence="2">Belongs to the CKAP2 family.</text>
</comment>
<dbReference type="EMBL" id="OZ035833">
    <property type="protein sequence ID" value="CAL1573947.1"/>
    <property type="molecule type" value="Genomic_DNA"/>
</dbReference>
<evidence type="ECO:0000256" key="4">
    <source>
        <dbReference type="ARBA" id="ARBA00022553"/>
    </source>
</evidence>
<evidence type="ECO:0000256" key="5">
    <source>
        <dbReference type="ARBA" id="ARBA00023212"/>
    </source>
</evidence>
<keyword evidence="3" id="KW-0963">Cytoplasm</keyword>
<feature type="compositionally biased region" description="Polar residues" evidence="6">
    <location>
        <begin position="85"/>
        <end position="98"/>
    </location>
</feature>
<dbReference type="GO" id="GO:0007026">
    <property type="term" value="P:negative regulation of microtubule depolymerization"/>
    <property type="evidence" value="ECO:0007669"/>
    <property type="project" value="TreeGrafter"/>
</dbReference>
<evidence type="ECO:0000256" key="1">
    <source>
        <dbReference type="ARBA" id="ARBA00004245"/>
    </source>
</evidence>
<dbReference type="PANTHER" id="PTHR16076">
    <property type="entry name" value="CYTOSKELETON ASSOCIATED PROTEIN 2-RELATED"/>
    <property type="match status" value="1"/>
</dbReference>
<dbReference type="InterPro" id="IPR029197">
    <property type="entry name" value="CKAP2_C"/>
</dbReference>
<dbReference type="AlphaFoldDB" id="A0AAV2J8Y8"/>